<evidence type="ECO:0000259" key="1">
    <source>
        <dbReference type="Pfam" id="PF01408"/>
    </source>
</evidence>
<dbReference type="InterPro" id="IPR000683">
    <property type="entry name" value="Gfo/Idh/MocA-like_OxRdtase_N"/>
</dbReference>
<accession>A0ABV5XZV7</accession>
<dbReference type="RefSeq" id="WP_234754833.1">
    <property type="nucleotide sequence ID" value="NZ_BAAAWN010000001.1"/>
</dbReference>
<dbReference type="Pfam" id="PF22685">
    <property type="entry name" value="Gal80p_C-like"/>
    <property type="match status" value="1"/>
</dbReference>
<evidence type="ECO:0000313" key="4">
    <source>
        <dbReference type="Proteomes" id="UP001589702"/>
    </source>
</evidence>
<dbReference type="EMBL" id="JBHMBC010000018">
    <property type="protein sequence ID" value="MFB9820277.1"/>
    <property type="molecule type" value="Genomic_DNA"/>
</dbReference>
<feature type="domain" description="Gfo/Idh/MocA-like oxidoreductase N-terminal" evidence="1">
    <location>
        <begin position="6"/>
        <end position="124"/>
    </location>
</feature>
<feature type="domain" description="Gal80p-like C-terminal" evidence="2">
    <location>
        <begin position="134"/>
        <end position="273"/>
    </location>
</feature>
<proteinExistence type="predicted"/>
<dbReference type="Proteomes" id="UP001589702">
    <property type="component" value="Unassembled WGS sequence"/>
</dbReference>
<dbReference type="SUPFAM" id="SSF55347">
    <property type="entry name" value="Glyceraldehyde-3-phosphate dehydrogenase-like, C-terminal domain"/>
    <property type="match status" value="1"/>
</dbReference>
<dbReference type="InterPro" id="IPR051317">
    <property type="entry name" value="Gfo/Idh/MocA_oxidoreduct"/>
</dbReference>
<sequence>MTGDLGVGIVGASISGGWALESHIPAVLATPGVALRAVSTTRRATADASAERFGARRAHTSATALAADTDVDLVTVAVKVTEHFESVTAAAAARKDVYCEWPLGVNTQQAKILRDHAVLAGVRHIIGLQARQQPAVRLLRELVDGGRIGRVLAVHVLSAGMGHGAPVLARGKEWVADERNGLSALTVRAAHTLDAVQFAVGRLAGLSAKVGVATPKVAIEGENRWITKTAADQVAIEGVLAGGATLSGLFVLGVHATGMPLMTVYGSEGTLEIMPDSPDGQIQMARLSLVETCSSGERSVLPAPEEPPCADGEPLAGPAASVRRMYRAIAAGTADGDVPDFDDAVRLHELLDVIRRAAASGCWQGVA</sequence>
<reference evidence="3 4" key="1">
    <citation type="submission" date="2024-09" db="EMBL/GenBank/DDBJ databases">
        <authorList>
            <person name="Sun Q."/>
            <person name="Mori K."/>
        </authorList>
    </citation>
    <scope>NUCLEOTIDE SEQUENCE [LARGE SCALE GENOMIC DNA]</scope>
    <source>
        <strain evidence="3 4">JCM 1334</strain>
    </source>
</reference>
<dbReference type="Pfam" id="PF01408">
    <property type="entry name" value="GFO_IDH_MocA"/>
    <property type="match status" value="1"/>
</dbReference>
<dbReference type="Gene3D" id="3.30.360.10">
    <property type="entry name" value="Dihydrodipicolinate Reductase, domain 2"/>
    <property type="match status" value="1"/>
</dbReference>
<dbReference type="SUPFAM" id="SSF51735">
    <property type="entry name" value="NAD(P)-binding Rossmann-fold domains"/>
    <property type="match status" value="1"/>
</dbReference>
<protein>
    <submittedName>
        <fullName evidence="3">Gfo/Idh/MocA family protein</fullName>
    </submittedName>
</protein>
<dbReference type="InterPro" id="IPR036291">
    <property type="entry name" value="NAD(P)-bd_dom_sf"/>
</dbReference>
<keyword evidence="4" id="KW-1185">Reference proteome</keyword>
<dbReference type="PANTHER" id="PTHR43708">
    <property type="entry name" value="CONSERVED EXPRESSED OXIDOREDUCTASE (EUROFUNG)"/>
    <property type="match status" value="1"/>
</dbReference>
<dbReference type="PANTHER" id="PTHR43708:SF1">
    <property type="entry name" value="GALACTOSE_LACTOSE METABOLISM REGULATORY PROTEIN GAL80"/>
    <property type="match status" value="1"/>
</dbReference>
<name>A0ABV5XZV7_ARTRM</name>
<dbReference type="Gene3D" id="3.40.50.720">
    <property type="entry name" value="NAD(P)-binding Rossmann-like Domain"/>
    <property type="match status" value="1"/>
</dbReference>
<dbReference type="InterPro" id="IPR055080">
    <property type="entry name" value="Gal80p-like_C"/>
</dbReference>
<evidence type="ECO:0000313" key="3">
    <source>
        <dbReference type="EMBL" id="MFB9820277.1"/>
    </source>
</evidence>
<organism evidence="3 4">
    <name type="scientific">Arthrobacter ramosus</name>
    <dbReference type="NCBI Taxonomy" id="1672"/>
    <lineage>
        <taxon>Bacteria</taxon>
        <taxon>Bacillati</taxon>
        <taxon>Actinomycetota</taxon>
        <taxon>Actinomycetes</taxon>
        <taxon>Micrococcales</taxon>
        <taxon>Micrococcaceae</taxon>
        <taxon>Arthrobacter</taxon>
    </lineage>
</organism>
<comment type="caution">
    <text evidence="3">The sequence shown here is derived from an EMBL/GenBank/DDBJ whole genome shotgun (WGS) entry which is preliminary data.</text>
</comment>
<evidence type="ECO:0000259" key="2">
    <source>
        <dbReference type="Pfam" id="PF22685"/>
    </source>
</evidence>
<gene>
    <name evidence="3" type="ORF">ACFFP1_12315</name>
</gene>